<evidence type="ECO:0000313" key="2">
    <source>
        <dbReference type="EMBL" id="EPS95794.1"/>
    </source>
</evidence>
<feature type="region of interest" description="Disordered" evidence="1">
    <location>
        <begin position="1"/>
        <end position="24"/>
    </location>
</feature>
<keyword evidence="3" id="KW-1185">Reference proteome</keyword>
<name>S8FB67_FOMSC</name>
<protein>
    <submittedName>
        <fullName evidence="2">Uncharacterized protein</fullName>
    </submittedName>
</protein>
<dbReference type="InParanoid" id="S8FB67"/>
<dbReference type="AlphaFoldDB" id="S8FB67"/>
<accession>S8FB67</accession>
<proteinExistence type="predicted"/>
<sequence>MDRASSSSRASRRARARRSAAKEVPGEQFVGKDLACEQLVVGFFVRKEALLFLVESACGQSEVVGAGGEELAGDEAEELDVPLDKAVLSRALFNLKRHSAPVVVVVVRRGKIVAWQLLSDSNCD</sequence>
<organism evidence="2 3">
    <name type="scientific">Fomitopsis schrenkii</name>
    <name type="common">Brown rot fungus</name>
    <dbReference type="NCBI Taxonomy" id="2126942"/>
    <lineage>
        <taxon>Eukaryota</taxon>
        <taxon>Fungi</taxon>
        <taxon>Dikarya</taxon>
        <taxon>Basidiomycota</taxon>
        <taxon>Agaricomycotina</taxon>
        <taxon>Agaricomycetes</taxon>
        <taxon>Polyporales</taxon>
        <taxon>Fomitopsis</taxon>
    </lineage>
</organism>
<gene>
    <name evidence="2" type="ORF">FOMPIDRAFT_1062559</name>
</gene>
<dbReference type="Proteomes" id="UP000015241">
    <property type="component" value="Unassembled WGS sequence"/>
</dbReference>
<evidence type="ECO:0000256" key="1">
    <source>
        <dbReference type="SAM" id="MobiDB-lite"/>
    </source>
</evidence>
<reference evidence="2 3" key="1">
    <citation type="journal article" date="2012" name="Science">
        <title>The Paleozoic origin of enzymatic lignin decomposition reconstructed from 31 fungal genomes.</title>
        <authorList>
            <person name="Floudas D."/>
            <person name="Binder M."/>
            <person name="Riley R."/>
            <person name="Barry K."/>
            <person name="Blanchette R.A."/>
            <person name="Henrissat B."/>
            <person name="Martinez A.T."/>
            <person name="Otillar R."/>
            <person name="Spatafora J.W."/>
            <person name="Yadav J.S."/>
            <person name="Aerts A."/>
            <person name="Benoit I."/>
            <person name="Boyd A."/>
            <person name="Carlson A."/>
            <person name="Copeland A."/>
            <person name="Coutinho P.M."/>
            <person name="de Vries R.P."/>
            <person name="Ferreira P."/>
            <person name="Findley K."/>
            <person name="Foster B."/>
            <person name="Gaskell J."/>
            <person name="Glotzer D."/>
            <person name="Gorecki P."/>
            <person name="Heitman J."/>
            <person name="Hesse C."/>
            <person name="Hori C."/>
            <person name="Igarashi K."/>
            <person name="Jurgens J.A."/>
            <person name="Kallen N."/>
            <person name="Kersten P."/>
            <person name="Kohler A."/>
            <person name="Kuees U."/>
            <person name="Kumar T.K.A."/>
            <person name="Kuo A."/>
            <person name="LaButti K."/>
            <person name="Larrondo L.F."/>
            <person name="Lindquist E."/>
            <person name="Ling A."/>
            <person name="Lombard V."/>
            <person name="Lucas S."/>
            <person name="Lundell T."/>
            <person name="Martin R."/>
            <person name="McLaughlin D.J."/>
            <person name="Morgenstern I."/>
            <person name="Morin E."/>
            <person name="Murat C."/>
            <person name="Nagy L.G."/>
            <person name="Nolan M."/>
            <person name="Ohm R.A."/>
            <person name="Patyshakuliyeva A."/>
            <person name="Rokas A."/>
            <person name="Ruiz-Duenas F.J."/>
            <person name="Sabat G."/>
            <person name="Salamov A."/>
            <person name="Samejima M."/>
            <person name="Schmutz J."/>
            <person name="Slot J.C."/>
            <person name="St John F."/>
            <person name="Stenlid J."/>
            <person name="Sun H."/>
            <person name="Sun S."/>
            <person name="Syed K."/>
            <person name="Tsang A."/>
            <person name="Wiebenga A."/>
            <person name="Young D."/>
            <person name="Pisabarro A."/>
            <person name="Eastwood D.C."/>
            <person name="Martin F."/>
            <person name="Cullen D."/>
            <person name="Grigoriev I.V."/>
            <person name="Hibbett D.S."/>
        </authorList>
    </citation>
    <scope>NUCLEOTIDE SEQUENCE</scope>
    <source>
        <strain evidence="3">FP-58527</strain>
    </source>
</reference>
<dbReference type="HOGENOM" id="CLU_2003971_0_0_1"/>
<feature type="compositionally biased region" description="Basic residues" evidence="1">
    <location>
        <begin position="10"/>
        <end position="19"/>
    </location>
</feature>
<dbReference type="EMBL" id="KE504200">
    <property type="protein sequence ID" value="EPS95794.1"/>
    <property type="molecule type" value="Genomic_DNA"/>
</dbReference>
<evidence type="ECO:0000313" key="3">
    <source>
        <dbReference type="Proteomes" id="UP000015241"/>
    </source>
</evidence>